<feature type="domain" description="Band 7" evidence="2">
    <location>
        <begin position="81"/>
        <end position="237"/>
    </location>
</feature>
<accession>A0AAE0BSU4</accession>
<evidence type="ECO:0000313" key="3">
    <source>
        <dbReference type="EMBL" id="KAK3241235.1"/>
    </source>
</evidence>
<dbReference type="InterPro" id="IPR001107">
    <property type="entry name" value="Band_7"/>
</dbReference>
<gene>
    <name evidence="3" type="ORF">CYMTET_48986</name>
</gene>
<dbReference type="Proteomes" id="UP001190700">
    <property type="component" value="Unassembled WGS sequence"/>
</dbReference>
<proteinExistence type="predicted"/>
<dbReference type="Pfam" id="PF01145">
    <property type="entry name" value="Band_7"/>
    <property type="match status" value="1"/>
</dbReference>
<comment type="caution">
    <text evidence="3">The sequence shown here is derived from an EMBL/GenBank/DDBJ whole genome shotgun (WGS) entry which is preliminary data.</text>
</comment>
<dbReference type="EMBL" id="LGRX02033440">
    <property type="protein sequence ID" value="KAK3241235.1"/>
    <property type="molecule type" value="Genomic_DNA"/>
</dbReference>
<evidence type="ECO:0000259" key="2">
    <source>
        <dbReference type="Pfam" id="PF01145"/>
    </source>
</evidence>
<feature type="transmembrane region" description="Helical" evidence="1">
    <location>
        <begin position="42"/>
        <end position="64"/>
    </location>
</feature>
<keyword evidence="4" id="KW-1185">Reference proteome</keyword>
<reference evidence="3 4" key="1">
    <citation type="journal article" date="2015" name="Genome Biol. Evol.">
        <title>Comparative Genomics of a Bacterivorous Green Alga Reveals Evolutionary Causalities and Consequences of Phago-Mixotrophic Mode of Nutrition.</title>
        <authorList>
            <person name="Burns J.A."/>
            <person name="Paasch A."/>
            <person name="Narechania A."/>
            <person name="Kim E."/>
        </authorList>
    </citation>
    <scope>NUCLEOTIDE SEQUENCE [LARGE SCALE GENOMIC DNA]</scope>
    <source>
        <strain evidence="3 4">PLY_AMNH</strain>
    </source>
</reference>
<organism evidence="3 4">
    <name type="scientific">Cymbomonas tetramitiformis</name>
    <dbReference type="NCBI Taxonomy" id="36881"/>
    <lineage>
        <taxon>Eukaryota</taxon>
        <taxon>Viridiplantae</taxon>
        <taxon>Chlorophyta</taxon>
        <taxon>Pyramimonadophyceae</taxon>
        <taxon>Pyramimonadales</taxon>
        <taxon>Pyramimonadaceae</taxon>
        <taxon>Cymbomonas</taxon>
    </lineage>
</organism>
<keyword evidence="1" id="KW-0472">Membrane</keyword>
<sequence length="364" mass="40955">MSFSLGDEKFDDDDMVPGAPALSLPESHSQSDFGRRDSSLKYVVFGGLISIGLLLMVSLLPFSYQAVEYHEYGLLQSRTTSEVFTGNVYSPGRYWEGPDFVMKKFTATAHFVDFAEFGIFSAAESNETVGVTFYVDITFSYFLKQSEIGDLYKTYAFDYAEVVEARAAEAIRNRAGKILTEAYFGQRTYVAEQFKDAVILRLNDSPAMPVEVDQLYVGAIRVEESLSQKKMERVLQAACLWVCGVRPPGVVDPQHETNAAEEYRKVAQLERDYTAVQVNQIQLEKTKVLELAASYGTLAVQKAEAEATQLVEMTRTEGFRNLTDKLNVTEEKHKASFDYLYNLDRMEDANATATFLSDFTVFKI</sequence>
<keyword evidence="1" id="KW-1133">Transmembrane helix</keyword>
<evidence type="ECO:0000256" key="1">
    <source>
        <dbReference type="SAM" id="Phobius"/>
    </source>
</evidence>
<keyword evidence="1" id="KW-0812">Transmembrane</keyword>
<evidence type="ECO:0000313" key="4">
    <source>
        <dbReference type="Proteomes" id="UP001190700"/>
    </source>
</evidence>
<dbReference type="AlphaFoldDB" id="A0AAE0BSU4"/>
<protein>
    <recommendedName>
        <fullName evidence="2">Band 7 domain-containing protein</fullName>
    </recommendedName>
</protein>
<name>A0AAE0BSU4_9CHLO</name>